<name>A0A8H6D3E0_9HYPO</name>
<accession>A0A8H6D3E0</accession>
<feature type="compositionally biased region" description="Basic residues" evidence="2">
    <location>
        <begin position="38"/>
        <end position="49"/>
    </location>
</feature>
<evidence type="ECO:0000313" key="3">
    <source>
        <dbReference type="EMBL" id="KAF5702119.1"/>
    </source>
</evidence>
<organism evidence="3 4">
    <name type="scientific">Fusarium mundagurra</name>
    <dbReference type="NCBI Taxonomy" id="1567541"/>
    <lineage>
        <taxon>Eukaryota</taxon>
        <taxon>Fungi</taxon>
        <taxon>Dikarya</taxon>
        <taxon>Ascomycota</taxon>
        <taxon>Pezizomycotina</taxon>
        <taxon>Sordariomycetes</taxon>
        <taxon>Hypocreomycetidae</taxon>
        <taxon>Hypocreales</taxon>
        <taxon>Nectriaceae</taxon>
        <taxon>Fusarium</taxon>
        <taxon>Fusarium fujikuroi species complex</taxon>
    </lineage>
</organism>
<dbReference type="Proteomes" id="UP000544331">
    <property type="component" value="Unassembled WGS sequence"/>
</dbReference>
<proteinExistence type="predicted"/>
<reference evidence="3 4" key="1">
    <citation type="submission" date="2020-05" db="EMBL/GenBank/DDBJ databases">
        <title>Identification and distribution of gene clusters putatively required for synthesis of sphingolipid metabolism inhibitors in phylogenetically diverse species of the filamentous fungus Fusarium.</title>
        <authorList>
            <person name="Kim H.-S."/>
            <person name="Busman M."/>
            <person name="Brown D.W."/>
            <person name="Divon H."/>
            <person name="Uhlig S."/>
            <person name="Proctor R.H."/>
        </authorList>
    </citation>
    <scope>NUCLEOTIDE SEQUENCE [LARGE SCALE GENOMIC DNA]</scope>
    <source>
        <strain evidence="3 4">NRRL 66235</strain>
    </source>
</reference>
<feature type="compositionally biased region" description="Polar residues" evidence="2">
    <location>
        <begin position="63"/>
        <end position="72"/>
    </location>
</feature>
<comment type="caution">
    <text evidence="3">The sequence shown here is derived from an EMBL/GenBank/DDBJ whole genome shotgun (WGS) entry which is preliminary data.</text>
</comment>
<dbReference type="OrthoDB" id="10521280at2759"/>
<keyword evidence="4" id="KW-1185">Reference proteome</keyword>
<feature type="compositionally biased region" description="Basic and acidic residues" evidence="2">
    <location>
        <begin position="75"/>
        <end position="87"/>
    </location>
</feature>
<feature type="compositionally biased region" description="Polar residues" evidence="2">
    <location>
        <begin position="10"/>
        <end position="20"/>
    </location>
</feature>
<feature type="region of interest" description="Disordered" evidence="2">
    <location>
        <begin position="1"/>
        <end position="110"/>
    </location>
</feature>
<evidence type="ECO:0000313" key="4">
    <source>
        <dbReference type="Proteomes" id="UP000544331"/>
    </source>
</evidence>
<evidence type="ECO:0000256" key="2">
    <source>
        <dbReference type="SAM" id="MobiDB-lite"/>
    </source>
</evidence>
<feature type="compositionally biased region" description="Polar residues" evidence="2">
    <location>
        <begin position="88"/>
        <end position="100"/>
    </location>
</feature>
<feature type="coiled-coil region" evidence="1">
    <location>
        <begin position="118"/>
        <end position="170"/>
    </location>
</feature>
<dbReference type="AlphaFoldDB" id="A0A8H6D3E0"/>
<keyword evidence="1" id="KW-0175">Coiled coil</keyword>
<evidence type="ECO:0000256" key="1">
    <source>
        <dbReference type="SAM" id="Coils"/>
    </source>
</evidence>
<dbReference type="EMBL" id="JAAOAN010000641">
    <property type="protein sequence ID" value="KAF5702119.1"/>
    <property type="molecule type" value="Genomic_DNA"/>
</dbReference>
<protein>
    <submittedName>
        <fullName evidence="3">Uncharacterized protein</fullName>
    </submittedName>
</protein>
<gene>
    <name evidence="3" type="ORF">FMUND_13614</name>
</gene>
<sequence length="189" mass="21505">METKNEHSQESGQLARNTEGSARRSRSPRPSLESRPGAVRHRSPARRRSTFPMLLKQPRVPPLSSTQITPLRSTEMPHRGRQRERSPTRQQVAPASVRSTQDGRDRAPSHATMAGRLIKELKASVESQKKDIQNLSERATKIEVEKDRKIKEQEGLIKKLQKKNRILKQQLDAYVTGNQSDSFHHHGEA</sequence>